<dbReference type="AlphaFoldDB" id="A0A0E9QX41"/>
<reference evidence="1" key="1">
    <citation type="submission" date="2014-11" db="EMBL/GenBank/DDBJ databases">
        <authorList>
            <person name="Amaro Gonzalez C."/>
        </authorList>
    </citation>
    <scope>NUCLEOTIDE SEQUENCE</scope>
</reference>
<accession>A0A0E9QX41</accession>
<protein>
    <submittedName>
        <fullName evidence="1">Uncharacterized protein</fullName>
    </submittedName>
</protein>
<name>A0A0E9QX41_ANGAN</name>
<proteinExistence type="predicted"/>
<dbReference type="EMBL" id="GBXM01087178">
    <property type="protein sequence ID" value="JAH21399.1"/>
    <property type="molecule type" value="Transcribed_RNA"/>
</dbReference>
<evidence type="ECO:0000313" key="1">
    <source>
        <dbReference type="EMBL" id="JAH21399.1"/>
    </source>
</evidence>
<reference evidence="1" key="2">
    <citation type="journal article" date="2015" name="Fish Shellfish Immunol.">
        <title>Early steps in the European eel (Anguilla anguilla)-Vibrio vulnificus interaction in the gills: Role of the RtxA13 toxin.</title>
        <authorList>
            <person name="Callol A."/>
            <person name="Pajuelo D."/>
            <person name="Ebbesson L."/>
            <person name="Teles M."/>
            <person name="MacKenzie S."/>
            <person name="Amaro C."/>
        </authorList>
    </citation>
    <scope>NUCLEOTIDE SEQUENCE</scope>
</reference>
<sequence>MFLMMNVPAVNGMGFSL</sequence>
<organism evidence="1">
    <name type="scientific">Anguilla anguilla</name>
    <name type="common">European freshwater eel</name>
    <name type="synonym">Muraena anguilla</name>
    <dbReference type="NCBI Taxonomy" id="7936"/>
    <lineage>
        <taxon>Eukaryota</taxon>
        <taxon>Metazoa</taxon>
        <taxon>Chordata</taxon>
        <taxon>Craniata</taxon>
        <taxon>Vertebrata</taxon>
        <taxon>Euteleostomi</taxon>
        <taxon>Actinopterygii</taxon>
        <taxon>Neopterygii</taxon>
        <taxon>Teleostei</taxon>
        <taxon>Anguilliformes</taxon>
        <taxon>Anguillidae</taxon>
        <taxon>Anguilla</taxon>
    </lineage>
</organism>